<dbReference type="Proteomes" id="UP000235005">
    <property type="component" value="Unassembled WGS sequence"/>
</dbReference>
<dbReference type="SUPFAM" id="SSF53213">
    <property type="entry name" value="LigB-like"/>
    <property type="match status" value="1"/>
</dbReference>
<gene>
    <name evidence="2" type="ORF">C0039_19080</name>
</gene>
<dbReference type="GO" id="GO:0008198">
    <property type="term" value="F:ferrous iron binding"/>
    <property type="evidence" value="ECO:0007669"/>
    <property type="project" value="InterPro"/>
</dbReference>
<dbReference type="GO" id="GO:0016702">
    <property type="term" value="F:oxidoreductase activity, acting on single donors with incorporation of molecular oxygen, incorporation of two atoms of oxygen"/>
    <property type="evidence" value="ECO:0007669"/>
    <property type="project" value="UniProtKB-ARBA"/>
</dbReference>
<evidence type="ECO:0000259" key="1">
    <source>
        <dbReference type="Pfam" id="PF02900"/>
    </source>
</evidence>
<evidence type="ECO:0000313" key="2">
    <source>
        <dbReference type="EMBL" id="PLW67011.1"/>
    </source>
</evidence>
<sequence length="270" mass="29424">MTVVSSFLVPGSPLPLVARHNPPWTELAQAFERAGEALAASKPDTIVVYSTQWIAVLDQLWQARPHLRDIHVDENWHEYGDLQFDITIDVEFAEAAIAATNDTGIKSKGVNYDKFPIDTGTIVASTMLNPANKLPLAITSNNVYHDWSMTESLGRIAADQAATLGRRIAVVGVGGLSGSYFRHDIDIAEDRIASESEDQWNRKILSLMEQGDLAALREQCPTYAAEARVDMGFKHFAFLLGAMGGTFSCAVVHGYGPLYGAGGAVVEFKR</sequence>
<evidence type="ECO:0000313" key="3">
    <source>
        <dbReference type="Proteomes" id="UP000235005"/>
    </source>
</evidence>
<proteinExistence type="predicted"/>
<dbReference type="AlphaFoldDB" id="A0A2N5WXP2"/>
<keyword evidence="3" id="KW-1185">Reference proteome</keyword>
<comment type="caution">
    <text evidence="2">The sequence shown here is derived from an EMBL/GenBank/DDBJ whole genome shotgun (WGS) entry which is preliminary data.</text>
</comment>
<accession>A0A2N5WXP2</accession>
<dbReference type="Pfam" id="PF02900">
    <property type="entry name" value="LigB"/>
    <property type="match status" value="1"/>
</dbReference>
<name>A0A2N5WXP2_9GAMM</name>
<reference evidence="2 3" key="1">
    <citation type="submission" date="2018-01" db="EMBL/GenBank/DDBJ databases">
        <title>The draft genome sequence of Halioglobus lutimaris HF004.</title>
        <authorList>
            <person name="Du Z.-J."/>
            <person name="Shi M.-J."/>
        </authorList>
    </citation>
    <scope>NUCLEOTIDE SEQUENCE [LARGE SCALE GENOMIC DNA]</scope>
    <source>
        <strain evidence="2 3">HF004</strain>
    </source>
</reference>
<feature type="domain" description="Extradiol ring-cleavage dioxygenase class III enzyme subunit B" evidence="1">
    <location>
        <begin position="20"/>
        <end position="246"/>
    </location>
</feature>
<dbReference type="InterPro" id="IPR004183">
    <property type="entry name" value="Xdiol_dOase_suB"/>
</dbReference>
<organism evidence="2 3">
    <name type="scientific">Pseudohalioglobus lutimaris</name>
    <dbReference type="NCBI Taxonomy" id="1737061"/>
    <lineage>
        <taxon>Bacteria</taxon>
        <taxon>Pseudomonadati</taxon>
        <taxon>Pseudomonadota</taxon>
        <taxon>Gammaproteobacteria</taxon>
        <taxon>Cellvibrionales</taxon>
        <taxon>Halieaceae</taxon>
        <taxon>Pseudohalioglobus</taxon>
    </lineage>
</organism>
<dbReference type="EMBL" id="PKUS01000040">
    <property type="protein sequence ID" value="PLW67011.1"/>
    <property type="molecule type" value="Genomic_DNA"/>
</dbReference>
<dbReference type="Gene3D" id="3.40.830.10">
    <property type="entry name" value="LigB-like"/>
    <property type="match status" value="1"/>
</dbReference>
<dbReference type="RefSeq" id="WP_101518985.1">
    <property type="nucleotide sequence ID" value="NZ_PKUS01000040.1"/>
</dbReference>
<dbReference type="OrthoDB" id="3348901at2"/>
<protein>
    <submittedName>
        <fullName evidence="2">tRNA U-34 5-methylaminomethyl-2-thiouridine biosynthesis protein</fullName>
    </submittedName>
</protein>